<gene>
    <name evidence="3" type="ORF">AWB78_04915</name>
</gene>
<dbReference type="OrthoDB" id="2569037at2"/>
<accession>A0A158DA51</accession>
<evidence type="ECO:0000259" key="2">
    <source>
        <dbReference type="Pfam" id="PF07022"/>
    </source>
</evidence>
<evidence type="ECO:0000259" key="1">
    <source>
        <dbReference type="Pfam" id="PF06527"/>
    </source>
</evidence>
<name>A0A158DA51_9BURK</name>
<dbReference type="GO" id="GO:0003677">
    <property type="term" value="F:DNA binding"/>
    <property type="evidence" value="ECO:0007669"/>
    <property type="project" value="InterPro"/>
</dbReference>
<dbReference type="AlphaFoldDB" id="A0A158DA51"/>
<dbReference type="GO" id="GO:0045892">
    <property type="term" value="P:negative regulation of DNA-templated transcription"/>
    <property type="evidence" value="ECO:0007669"/>
    <property type="project" value="InterPro"/>
</dbReference>
<evidence type="ECO:0008006" key="5">
    <source>
        <dbReference type="Google" id="ProtNLM"/>
    </source>
</evidence>
<dbReference type="Pfam" id="PF07022">
    <property type="entry name" value="Phage_CI_repr"/>
    <property type="match status" value="1"/>
</dbReference>
<evidence type="ECO:0000313" key="4">
    <source>
        <dbReference type="Proteomes" id="UP000071859"/>
    </source>
</evidence>
<reference evidence="3" key="1">
    <citation type="submission" date="2016-01" db="EMBL/GenBank/DDBJ databases">
        <authorList>
            <person name="Peeters C."/>
        </authorList>
    </citation>
    <scope>NUCLEOTIDE SEQUENCE</scope>
    <source>
        <strain evidence="3">LMG 29321</strain>
    </source>
</reference>
<sequence length="341" mass="37878">MRLHAIEAIDNAPWGRESLFSVAQRTAEYHSVLLGDMIREVIWPASGWPENNRKPLAGFGILGFVAGAGQTASNWVSVLEKLTGRTDLARFTFLPLANVMRLEGVLRHRGARCVECVREMIDKGRPCYDPLIWTLTEYEICTRHYVRQTETCASCGTEDIAIARPASRVGCCGKCGVWMGSDAFQADTVTESSRYQLATSEALRDMVSLLDDRRIASVDGTEILKYAAKHCFDGNFAEMARAIGMPKNTLSVQLSRRTKPLIDTVATLSVVTGVPVKHLVFGSLSGRRFSRNLLTEPVERPAPDGENTRRSAMDFDAVEAELRRLLRGRRTPSLTEVSERL</sequence>
<proteinExistence type="predicted"/>
<dbReference type="RefSeq" id="WP_062608512.1">
    <property type="nucleotide sequence ID" value="NZ_FCOX02000029.1"/>
</dbReference>
<feature type="domain" description="Bacteriophage CI repressor N-terminal" evidence="2">
    <location>
        <begin position="236"/>
        <end position="282"/>
    </location>
</feature>
<keyword evidence="4" id="KW-1185">Reference proteome</keyword>
<evidence type="ECO:0000313" key="3">
    <source>
        <dbReference type="EMBL" id="SAK91361.1"/>
    </source>
</evidence>
<comment type="caution">
    <text evidence="3">The sequence shown here is derived from an EMBL/GenBank/DDBJ whole genome shotgun (WGS) entry which is preliminary data.</text>
</comment>
<dbReference type="InterPro" id="IPR009492">
    <property type="entry name" value="TniQ"/>
</dbReference>
<protein>
    <recommendedName>
        <fullName evidence="5">TetR family transcriptional regulator</fullName>
    </recommendedName>
</protein>
<dbReference type="InterPro" id="IPR010744">
    <property type="entry name" value="Phage_CI_N"/>
</dbReference>
<feature type="domain" description="TniQ" evidence="1">
    <location>
        <begin position="16"/>
        <end position="146"/>
    </location>
</feature>
<organism evidence="3 4">
    <name type="scientific">Caballeronia calidae</name>
    <dbReference type="NCBI Taxonomy" id="1777139"/>
    <lineage>
        <taxon>Bacteria</taxon>
        <taxon>Pseudomonadati</taxon>
        <taxon>Pseudomonadota</taxon>
        <taxon>Betaproteobacteria</taxon>
        <taxon>Burkholderiales</taxon>
        <taxon>Burkholderiaceae</taxon>
        <taxon>Caballeronia</taxon>
    </lineage>
</organism>
<dbReference type="EMBL" id="FCOX02000029">
    <property type="protein sequence ID" value="SAK91361.1"/>
    <property type="molecule type" value="Genomic_DNA"/>
</dbReference>
<dbReference type="Pfam" id="PF06527">
    <property type="entry name" value="TniQ"/>
    <property type="match status" value="1"/>
</dbReference>
<dbReference type="Proteomes" id="UP000071859">
    <property type="component" value="Unassembled WGS sequence"/>
</dbReference>